<feature type="transmembrane region" description="Helical" evidence="2">
    <location>
        <begin position="119"/>
        <end position="139"/>
    </location>
</feature>
<feature type="region of interest" description="Disordered" evidence="1">
    <location>
        <begin position="1"/>
        <end position="23"/>
    </location>
</feature>
<dbReference type="Proteomes" id="UP001595872">
    <property type="component" value="Unassembled WGS sequence"/>
</dbReference>
<sequence length="163" mass="16412">MNEDDATTLRTGDPAPPPAPATPPSPGLYTLVSGLAYGVLAVLGFVFGLVGAFCQDWSVASLPLPAIGLCVLLFGLVFGAGFGMGGKLGAVVPAATWMIVTFVMSSKQAEGDLVVPGSTAGYVYIIGGMVAALLAIAVVPSRRSPGEWLTGQWLTGGGGDTRG</sequence>
<gene>
    <name evidence="3" type="ORF">ACFPCY_28025</name>
</gene>
<keyword evidence="4" id="KW-1185">Reference proteome</keyword>
<dbReference type="EMBL" id="JBHSIT010000008">
    <property type="protein sequence ID" value="MFC4911187.1"/>
    <property type="molecule type" value="Genomic_DNA"/>
</dbReference>
<evidence type="ECO:0000313" key="3">
    <source>
        <dbReference type="EMBL" id="MFC4911187.1"/>
    </source>
</evidence>
<feature type="transmembrane region" description="Helical" evidence="2">
    <location>
        <begin position="66"/>
        <end position="99"/>
    </location>
</feature>
<evidence type="ECO:0000313" key="4">
    <source>
        <dbReference type="Proteomes" id="UP001595872"/>
    </source>
</evidence>
<protein>
    <submittedName>
        <fullName evidence="3">DUF6113 family protein</fullName>
    </submittedName>
</protein>
<feature type="transmembrane region" description="Helical" evidence="2">
    <location>
        <begin position="28"/>
        <end position="54"/>
    </location>
</feature>
<organism evidence="3 4">
    <name type="scientific">Actinomadura gamaensis</name>
    <dbReference type="NCBI Taxonomy" id="1763541"/>
    <lineage>
        <taxon>Bacteria</taxon>
        <taxon>Bacillati</taxon>
        <taxon>Actinomycetota</taxon>
        <taxon>Actinomycetes</taxon>
        <taxon>Streptosporangiales</taxon>
        <taxon>Thermomonosporaceae</taxon>
        <taxon>Actinomadura</taxon>
    </lineage>
</organism>
<accession>A0ABV9U4B0</accession>
<keyword evidence="2" id="KW-0812">Transmembrane</keyword>
<dbReference type="Pfam" id="PF19608">
    <property type="entry name" value="DUF6113"/>
    <property type="match status" value="1"/>
</dbReference>
<dbReference type="RefSeq" id="WP_378259831.1">
    <property type="nucleotide sequence ID" value="NZ_JBHSIT010000008.1"/>
</dbReference>
<dbReference type="InterPro" id="IPR046095">
    <property type="entry name" value="DUF6113"/>
</dbReference>
<name>A0ABV9U4B0_9ACTN</name>
<feature type="compositionally biased region" description="Pro residues" evidence="1">
    <location>
        <begin position="14"/>
        <end position="23"/>
    </location>
</feature>
<comment type="caution">
    <text evidence="3">The sequence shown here is derived from an EMBL/GenBank/DDBJ whole genome shotgun (WGS) entry which is preliminary data.</text>
</comment>
<proteinExistence type="predicted"/>
<evidence type="ECO:0000256" key="2">
    <source>
        <dbReference type="SAM" id="Phobius"/>
    </source>
</evidence>
<evidence type="ECO:0000256" key="1">
    <source>
        <dbReference type="SAM" id="MobiDB-lite"/>
    </source>
</evidence>
<keyword evidence="2" id="KW-1133">Transmembrane helix</keyword>
<reference evidence="4" key="1">
    <citation type="journal article" date="2019" name="Int. J. Syst. Evol. Microbiol.">
        <title>The Global Catalogue of Microorganisms (GCM) 10K type strain sequencing project: providing services to taxonomists for standard genome sequencing and annotation.</title>
        <authorList>
            <consortium name="The Broad Institute Genomics Platform"/>
            <consortium name="The Broad Institute Genome Sequencing Center for Infectious Disease"/>
            <person name="Wu L."/>
            <person name="Ma J."/>
        </authorList>
    </citation>
    <scope>NUCLEOTIDE SEQUENCE [LARGE SCALE GENOMIC DNA]</scope>
    <source>
        <strain evidence="4">KLKA75</strain>
    </source>
</reference>
<keyword evidence="2" id="KW-0472">Membrane</keyword>